<dbReference type="EMBL" id="KB446558">
    <property type="protein sequence ID" value="EME83248.1"/>
    <property type="molecule type" value="Genomic_DNA"/>
</dbReference>
<dbReference type="RefSeq" id="XP_007926537.1">
    <property type="nucleotide sequence ID" value="XM_007928346.1"/>
</dbReference>
<reference evidence="2 3" key="1">
    <citation type="journal article" date="2012" name="PLoS Pathog.">
        <title>Diverse lifestyles and strategies of plant pathogenesis encoded in the genomes of eighteen Dothideomycetes fungi.</title>
        <authorList>
            <person name="Ohm R.A."/>
            <person name="Feau N."/>
            <person name="Henrissat B."/>
            <person name="Schoch C.L."/>
            <person name="Horwitz B.A."/>
            <person name="Barry K.W."/>
            <person name="Condon B.J."/>
            <person name="Copeland A.C."/>
            <person name="Dhillon B."/>
            <person name="Glaser F."/>
            <person name="Hesse C.N."/>
            <person name="Kosti I."/>
            <person name="LaButti K."/>
            <person name="Lindquist E.A."/>
            <person name="Lucas S."/>
            <person name="Salamov A.A."/>
            <person name="Bradshaw R.E."/>
            <person name="Ciuffetti L."/>
            <person name="Hamelin R.C."/>
            <person name="Kema G.H.J."/>
            <person name="Lawrence C."/>
            <person name="Scott J.A."/>
            <person name="Spatafora J.W."/>
            <person name="Turgeon B.G."/>
            <person name="de Wit P.J.G.M."/>
            <person name="Zhong S."/>
            <person name="Goodwin S.B."/>
            <person name="Grigoriev I.V."/>
        </authorList>
    </citation>
    <scope>NUCLEOTIDE SEQUENCE [LARGE SCALE GENOMIC DNA]</scope>
    <source>
        <strain evidence="2 3">CIRAD86</strain>
    </source>
</reference>
<evidence type="ECO:0000256" key="1">
    <source>
        <dbReference type="SAM" id="MobiDB-lite"/>
    </source>
</evidence>
<dbReference type="VEuPathDB" id="FungiDB:MYCFIDRAFT_174715"/>
<feature type="compositionally biased region" description="Polar residues" evidence="1">
    <location>
        <begin position="66"/>
        <end position="81"/>
    </location>
</feature>
<evidence type="ECO:0000313" key="3">
    <source>
        <dbReference type="Proteomes" id="UP000016932"/>
    </source>
</evidence>
<proteinExistence type="predicted"/>
<accession>M3B1M7</accession>
<dbReference type="AlphaFoldDB" id="M3B1M7"/>
<dbReference type="KEGG" id="pfj:MYCFIDRAFT_174715"/>
<keyword evidence="3" id="KW-1185">Reference proteome</keyword>
<dbReference type="HOGENOM" id="CLU_683575_0_0_1"/>
<name>M3B1M7_PSEFD</name>
<sequence length="403" mass="45775">MLNTHRLHTGTVTPYQDNHHPSFHSVGIAFISRPIAYPACNNAHGLTRQPFEASWLPFSPRPARRQSMTNTRAHHTNSNETVDSELKNVPGSSRHITDPRQGLPLSSIRIIAHVIPNADISFKALAWSTSRTMRRFAWPVSCTSTGAHCNTTNDRTLAVRIEALQVVNDSLEVLQEAQTLTSHWRMMSLPRLPLGMELENSFSCAPAKGRDLLMRLNRRLAVWDAKLSERIMMTAYQRRWRRAIFSNKNMAFRISISTRESTSRTNTTCPEIAFLPYLEQTTICLHTHVDGSGPQNRHIPNHYIPILEQPMPVSNHYHEMCRIFKIEFVLPLVHTLPLTNQILYISKKKNSQALSRQISALTETADVDVDLKKNHSVPTRLFLRMSGRVVGGIKSEKCFHVGI</sequence>
<protein>
    <submittedName>
        <fullName evidence="2">Uncharacterized protein</fullName>
    </submittedName>
</protein>
<dbReference type="Proteomes" id="UP000016932">
    <property type="component" value="Unassembled WGS sequence"/>
</dbReference>
<evidence type="ECO:0000313" key="2">
    <source>
        <dbReference type="EMBL" id="EME83248.1"/>
    </source>
</evidence>
<organism evidence="2 3">
    <name type="scientific">Pseudocercospora fijiensis (strain CIRAD86)</name>
    <name type="common">Black leaf streak disease fungus</name>
    <name type="synonym">Mycosphaerella fijiensis</name>
    <dbReference type="NCBI Taxonomy" id="383855"/>
    <lineage>
        <taxon>Eukaryota</taxon>
        <taxon>Fungi</taxon>
        <taxon>Dikarya</taxon>
        <taxon>Ascomycota</taxon>
        <taxon>Pezizomycotina</taxon>
        <taxon>Dothideomycetes</taxon>
        <taxon>Dothideomycetidae</taxon>
        <taxon>Mycosphaerellales</taxon>
        <taxon>Mycosphaerellaceae</taxon>
        <taxon>Pseudocercospora</taxon>
    </lineage>
</organism>
<dbReference type="GeneID" id="19333239"/>
<feature type="region of interest" description="Disordered" evidence="1">
    <location>
        <begin position="59"/>
        <end position="99"/>
    </location>
</feature>
<gene>
    <name evidence="2" type="ORF">MYCFIDRAFT_174715</name>
</gene>